<reference evidence="4 5" key="1">
    <citation type="submission" date="2023-12" db="EMBL/GenBank/DDBJ databases">
        <title>A. evansii MAY27, complete genome.</title>
        <authorList>
            <person name="Wang Y."/>
        </authorList>
    </citation>
    <scope>NUCLEOTIDE SEQUENCE [LARGE SCALE GENOMIC DNA]</scope>
    <source>
        <strain evidence="4 5">MAY27</strain>
    </source>
</reference>
<dbReference type="RefSeq" id="WP_191659533.1">
    <property type="nucleotide sequence ID" value="NZ_CP141259.1"/>
</dbReference>
<evidence type="ECO:0000259" key="3">
    <source>
        <dbReference type="PROSITE" id="PS01031"/>
    </source>
</evidence>
<dbReference type="Proteomes" id="UP001626593">
    <property type="component" value="Chromosome"/>
</dbReference>
<dbReference type="CDD" id="cd06464">
    <property type="entry name" value="ACD_sHsps-like"/>
    <property type="match status" value="1"/>
</dbReference>
<accession>A0ABZ1ASJ7</accession>
<name>A0ABZ1ASJ7_AROEV</name>
<sequence length="135" mass="14902">METTSEVARTQDAGTSAVQVKTGEEVRTLMPLVDIFEDSEGITVEADLPGVAKDRLNVQADRHRLTIEGDVVIDMPEGMEALYADVQATRYARSFALSGELDAERTEASLKDGVLTVHIPKRSEFRPRKIEVRVS</sequence>
<evidence type="ECO:0000256" key="1">
    <source>
        <dbReference type="PROSITE-ProRule" id="PRU00285"/>
    </source>
</evidence>
<dbReference type="Pfam" id="PF00011">
    <property type="entry name" value="HSP20"/>
    <property type="match status" value="1"/>
</dbReference>
<dbReference type="PANTHER" id="PTHR11527">
    <property type="entry name" value="HEAT-SHOCK PROTEIN 20 FAMILY MEMBER"/>
    <property type="match status" value="1"/>
</dbReference>
<keyword evidence="5" id="KW-1185">Reference proteome</keyword>
<dbReference type="InterPro" id="IPR002068">
    <property type="entry name" value="A-crystallin/Hsp20_dom"/>
</dbReference>
<dbReference type="EMBL" id="CP141259">
    <property type="protein sequence ID" value="WRL48803.1"/>
    <property type="molecule type" value="Genomic_DNA"/>
</dbReference>
<dbReference type="SUPFAM" id="SSF49764">
    <property type="entry name" value="HSP20-like chaperones"/>
    <property type="match status" value="1"/>
</dbReference>
<dbReference type="InterPro" id="IPR008978">
    <property type="entry name" value="HSP20-like_chaperone"/>
</dbReference>
<evidence type="ECO:0000313" key="5">
    <source>
        <dbReference type="Proteomes" id="UP001626593"/>
    </source>
</evidence>
<dbReference type="InterPro" id="IPR031107">
    <property type="entry name" value="Small_HSP"/>
</dbReference>
<comment type="similarity">
    <text evidence="1 2">Belongs to the small heat shock protein (HSP20) family.</text>
</comment>
<dbReference type="Gene3D" id="2.60.40.790">
    <property type="match status" value="1"/>
</dbReference>
<protein>
    <submittedName>
        <fullName evidence="4">Hsp20/alpha crystallin family protein</fullName>
    </submittedName>
</protein>
<gene>
    <name evidence="4" type="ORF">U5817_12340</name>
</gene>
<organism evidence="4 5">
    <name type="scientific">Aromatoleum evansii</name>
    <name type="common">Azoarcus evansii</name>
    <dbReference type="NCBI Taxonomy" id="59406"/>
    <lineage>
        <taxon>Bacteria</taxon>
        <taxon>Pseudomonadati</taxon>
        <taxon>Pseudomonadota</taxon>
        <taxon>Betaproteobacteria</taxon>
        <taxon>Rhodocyclales</taxon>
        <taxon>Rhodocyclaceae</taxon>
        <taxon>Aromatoleum</taxon>
    </lineage>
</organism>
<evidence type="ECO:0000256" key="2">
    <source>
        <dbReference type="RuleBase" id="RU003616"/>
    </source>
</evidence>
<evidence type="ECO:0000313" key="4">
    <source>
        <dbReference type="EMBL" id="WRL48803.1"/>
    </source>
</evidence>
<dbReference type="PROSITE" id="PS01031">
    <property type="entry name" value="SHSP"/>
    <property type="match status" value="1"/>
</dbReference>
<feature type="domain" description="SHSP" evidence="3">
    <location>
        <begin position="24"/>
        <end position="135"/>
    </location>
</feature>
<proteinExistence type="inferred from homology"/>